<dbReference type="AlphaFoldDB" id="A0A5P8WH52"/>
<gene>
    <name evidence="2" type="ORF">GXM_09677</name>
</gene>
<keyword evidence="1" id="KW-1133">Transmembrane helix</keyword>
<evidence type="ECO:0000313" key="3">
    <source>
        <dbReference type="Proteomes" id="UP000326678"/>
    </source>
</evidence>
<evidence type="ECO:0000256" key="1">
    <source>
        <dbReference type="SAM" id="Phobius"/>
    </source>
</evidence>
<dbReference type="EMBL" id="CP045227">
    <property type="protein sequence ID" value="QFS52183.1"/>
    <property type="molecule type" value="Genomic_DNA"/>
</dbReference>
<keyword evidence="1" id="KW-0472">Membrane</keyword>
<dbReference type="Proteomes" id="UP000326678">
    <property type="component" value="Chromosome Gxm2"/>
</dbReference>
<protein>
    <submittedName>
        <fullName evidence="2">Uncharacterized protein</fullName>
    </submittedName>
</protein>
<sequence length="38" mass="4086">MIKVVNKSNNSSFEVILTFPAVLFAVAYYVDCGASVTS</sequence>
<proteinExistence type="predicted"/>
<keyword evidence="3" id="KW-1185">Reference proteome</keyword>
<feature type="transmembrane region" description="Helical" evidence="1">
    <location>
        <begin position="12"/>
        <end position="30"/>
    </location>
</feature>
<keyword evidence="1" id="KW-0812">Transmembrane</keyword>
<accession>A0A5P8WH52</accession>
<dbReference type="KEGG" id="nsh:GXM_09677"/>
<name>A0A5P8WH52_9NOSO</name>
<evidence type="ECO:0000313" key="2">
    <source>
        <dbReference type="EMBL" id="QFS52183.1"/>
    </source>
</evidence>
<organism evidence="2 3">
    <name type="scientific">Nostoc sphaeroides CCNUC1</name>
    <dbReference type="NCBI Taxonomy" id="2653204"/>
    <lineage>
        <taxon>Bacteria</taxon>
        <taxon>Bacillati</taxon>
        <taxon>Cyanobacteriota</taxon>
        <taxon>Cyanophyceae</taxon>
        <taxon>Nostocales</taxon>
        <taxon>Nostocaceae</taxon>
        <taxon>Nostoc</taxon>
    </lineage>
</organism>
<reference evidence="2 3" key="1">
    <citation type="submission" date="2019-10" db="EMBL/GenBank/DDBJ databases">
        <title>Genomic and transcriptomic insights into the perfect genentic adaptation of a filamentous nitrogen-fixing cyanobacterium to rice fields.</title>
        <authorList>
            <person name="Chen Z."/>
        </authorList>
    </citation>
    <scope>NUCLEOTIDE SEQUENCE [LARGE SCALE GENOMIC DNA]</scope>
    <source>
        <strain evidence="2">CCNUC1</strain>
    </source>
</reference>